<gene>
    <name evidence="1" type="ORF">CKJ66_08435</name>
</gene>
<organism evidence="1 2">
    <name type="scientific">Mycobacterium avium</name>
    <dbReference type="NCBI Taxonomy" id="1764"/>
    <lineage>
        <taxon>Bacteria</taxon>
        <taxon>Bacillati</taxon>
        <taxon>Actinomycetota</taxon>
        <taxon>Actinomycetes</taxon>
        <taxon>Mycobacteriales</taxon>
        <taxon>Mycobacteriaceae</taxon>
        <taxon>Mycobacterium</taxon>
        <taxon>Mycobacterium avium complex (MAC)</taxon>
    </lineage>
</organism>
<comment type="caution">
    <text evidence="1">The sequence shown here is derived from an EMBL/GenBank/DDBJ whole genome shotgun (WGS) entry which is preliminary data.</text>
</comment>
<evidence type="ECO:0000313" key="1">
    <source>
        <dbReference type="EMBL" id="PBA27289.1"/>
    </source>
</evidence>
<protein>
    <submittedName>
        <fullName evidence="1">Uncharacterized protein</fullName>
    </submittedName>
</protein>
<dbReference type="Proteomes" id="UP000217768">
    <property type="component" value="Unassembled WGS sequence"/>
</dbReference>
<reference evidence="1 2" key="1">
    <citation type="submission" date="2017-08" db="EMBL/GenBank/DDBJ databases">
        <title>Phylogenetic analysis of Mycobacterium avium complex whole genomes.</title>
        <authorList>
            <person name="Caverly L.J."/>
            <person name="Spilker T."/>
            <person name="Lipuma J."/>
        </authorList>
    </citation>
    <scope>NUCLEOTIDE SEQUENCE [LARGE SCALE GENOMIC DNA]</scope>
    <source>
        <strain evidence="1 2">FLAC0165</strain>
    </source>
</reference>
<accession>A0A2A2ZLF8</accession>
<dbReference type="EMBL" id="NSFD01000010">
    <property type="protein sequence ID" value="PBA27289.1"/>
    <property type="molecule type" value="Genomic_DNA"/>
</dbReference>
<name>A0A2A2ZLF8_MYCAV</name>
<evidence type="ECO:0000313" key="2">
    <source>
        <dbReference type="Proteomes" id="UP000217768"/>
    </source>
</evidence>
<proteinExistence type="predicted"/>
<dbReference type="AlphaFoldDB" id="A0A2A2ZLF8"/>
<sequence length="78" mass="8692">MIRCDVAVDPESRERGTWVGRLAVLKSRGAPDDDPRVIECRQALAYYRLQRAVAAESGQLNRAGVDRLGIQLREAVAR</sequence>
<dbReference type="RefSeq" id="WP_033718579.1">
    <property type="nucleotide sequence ID" value="NZ_NSFD01000010.1"/>
</dbReference>